<feature type="region of interest" description="Disordered" evidence="1">
    <location>
        <begin position="337"/>
        <end position="363"/>
    </location>
</feature>
<evidence type="ECO:0000259" key="3">
    <source>
        <dbReference type="Pfam" id="PF18417"/>
    </source>
</evidence>
<feature type="domain" description="L-lysine epsilon oxidase C-terminal" evidence="3">
    <location>
        <begin position="708"/>
        <end position="868"/>
    </location>
</feature>
<evidence type="ECO:0000313" key="5">
    <source>
        <dbReference type="Proteomes" id="UP001596067"/>
    </source>
</evidence>
<protein>
    <submittedName>
        <fullName evidence="4">LodA/GoxA family CTQ-dependent oxidase</fullName>
    </submittedName>
</protein>
<dbReference type="SUPFAM" id="SSF56634">
    <property type="entry name" value="Heme-dependent catalase-like"/>
    <property type="match status" value="1"/>
</dbReference>
<organism evidence="4 5">
    <name type="scientific">Kitasatospora aburaviensis</name>
    <dbReference type="NCBI Taxonomy" id="67265"/>
    <lineage>
        <taxon>Bacteria</taxon>
        <taxon>Bacillati</taxon>
        <taxon>Actinomycetota</taxon>
        <taxon>Actinomycetes</taxon>
        <taxon>Kitasatosporales</taxon>
        <taxon>Streptomycetaceae</taxon>
        <taxon>Kitasatospora</taxon>
    </lineage>
</organism>
<dbReference type="Pfam" id="PF18417">
    <property type="entry name" value="LodA_C"/>
    <property type="match status" value="1"/>
</dbReference>
<accession>A0ABW1FAY9</accession>
<sequence>MIGTPAPLAGNDGDDGNAGPPQLAGCAEDAAAALKQMFVDLTQGARMSRGQDPVRRPVFLKPHGVARGVLTVSPDLPPDLRVGFLKTAHERPDGLAAWVRFSSDTVPGSPDLDTTLGIGVKLFGVPGPKLLDGETEAGTQDLLLQNHDVFFVDTAQDMCEFTRAGVVDGDYEQYLKDHPVTREILDAMARFEESALTADYWSVLPYAFGPERFVKYKLVPAGCAPGDPAAVPPDENPAYLGADLRHRLAAGTAAFDLLLQFRTDPQRMPLDRATVRWDEAESAPVTVARLTLRKQDVTARGQAAYGENLAFNPWHALAEHRPVGSISEVRRTVYQASAEQRRDVNGVPAAEPGPARPQLTPPPGRDTRIVRAAVHPAIGVARVGDSADEYVLAPEVDQPAPLPAGSYKDATGALKRQAVRFRVYGYNAAGEPVAELTADNADLRWTVHVANRKAAWYQFQLALDIPEADRTDDSNLRNPKVPADRRDRLVIDPGRRSVRGRNRSGGPEHTFDTGTFMDRRVYLGELRTDGSGRLLFLGGRGVSASATDTPADTFANNDGWHDDVSDGPVTAEVSIDGRPIPVDPGWVVTAPPNYAPELTSVRTMYDLVRDAFVTAGLLPEPPRPSFTRDVLPVLRRLCDLQWVNQGVAVQLGHGGREDLLDPARLAALADPSPVRRELRRQVWLTIRNYDRDGISPVPWPGVYGDAMNVPAQSVRQHVTLSPLQYRLLQRWARGDFVADHDPQAVPPASLDDVPFAERPRTLDRAALSFCLADAFHPGCELTWPMRHTTLYSSPFRVRLRDPALPPPPAYGPTLTPQIALSFDGPLYAQRPGDLTRWMAVPWQTDTASCRSGYEYLSGFGTYDPYLPTFWPARVPNHVIAEEEYAIVMDASRPIEERLAAFGNRRAWLRWLPPRYTDAINAMVTDFSRLGVVERRPGPTDDPRLPAELLVESEVTFPPEPAPPALRNLVALHVPLGADPVLGEAAMATAVTMAELPDEEVSAGYIDKVKRLRHDR</sequence>
<dbReference type="CDD" id="cd14731">
    <property type="entry name" value="LodA_like_1"/>
    <property type="match status" value="1"/>
</dbReference>
<evidence type="ECO:0000256" key="1">
    <source>
        <dbReference type="SAM" id="MobiDB-lite"/>
    </source>
</evidence>
<evidence type="ECO:0000259" key="2">
    <source>
        <dbReference type="Pfam" id="PF17990"/>
    </source>
</evidence>
<dbReference type="Gene3D" id="2.40.180.10">
    <property type="entry name" value="Catalase core domain"/>
    <property type="match status" value="1"/>
</dbReference>
<dbReference type="InterPro" id="IPR041168">
    <property type="entry name" value="LodA_N"/>
</dbReference>
<comment type="caution">
    <text evidence="4">The sequence shown here is derived from an EMBL/GenBank/DDBJ whole genome shotgun (WGS) entry which is preliminary data.</text>
</comment>
<dbReference type="InterPro" id="IPR020835">
    <property type="entry name" value="Catalase_sf"/>
</dbReference>
<dbReference type="InterPro" id="IPR041173">
    <property type="entry name" value="LodA_C"/>
</dbReference>
<feature type="domain" description="L-Lysine epsilon oxidase N-terminal" evidence="2">
    <location>
        <begin position="375"/>
        <end position="588"/>
    </location>
</feature>
<dbReference type="RefSeq" id="WP_313761472.1">
    <property type="nucleotide sequence ID" value="NZ_BAAAVH010000045.1"/>
</dbReference>
<dbReference type="InterPro" id="IPR033798">
    <property type="entry name" value="LodA-like"/>
</dbReference>
<gene>
    <name evidence="4" type="ORF">ACFP0N_39290</name>
</gene>
<name>A0ABW1FAY9_9ACTN</name>
<proteinExistence type="predicted"/>
<keyword evidence="5" id="KW-1185">Reference proteome</keyword>
<evidence type="ECO:0000313" key="4">
    <source>
        <dbReference type="EMBL" id="MFC5891014.1"/>
    </source>
</evidence>
<dbReference type="Pfam" id="PF17990">
    <property type="entry name" value="LodA_N"/>
    <property type="match status" value="1"/>
</dbReference>
<feature type="region of interest" description="Disordered" evidence="1">
    <location>
        <begin position="1"/>
        <end position="23"/>
    </location>
</feature>
<reference evidence="5" key="1">
    <citation type="journal article" date="2019" name="Int. J. Syst. Evol. Microbiol.">
        <title>The Global Catalogue of Microorganisms (GCM) 10K type strain sequencing project: providing services to taxonomists for standard genome sequencing and annotation.</title>
        <authorList>
            <consortium name="The Broad Institute Genomics Platform"/>
            <consortium name="The Broad Institute Genome Sequencing Center for Infectious Disease"/>
            <person name="Wu L."/>
            <person name="Ma J."/>
        </authorList>
    </citation>
    <scope>NUCLEOTIDE SEQUENCE [LARGE SCALE GENOMIC DNA]</scope>
    <source>
        <strain evidence="5">CGMCC 4.1469</strain>
    </source>
</reference>
<dbReference type="Proteomes" id="UP001596067">
    <property type="component" value="Unassembled WGS sequence"/>
</dbReference>
<dbReference type="EMBL" id="JBHSOD010000113">
    <property type="protein sequence ID" value="MFC5891014.1"/>
    <property type="molecule type" value="Genomic_DNA"/>
</dbReference>